<dbReference type="InterPro" id="IPR028974">
    <property type="entry name" value="TSP_type-3_rpt"/>
</dbReference>
<feature type="signal peptide" evidence="11">
    <location>
        <begin position="1"/>
        <end position="21"/>
    </location>
</feature>
<dbReference type="Pfam" id="PF00691">
    <property type="entry name" value="OmpA"/>
    <property type="match status" value="1"/>
</dbReference>
<dbReference type="Gene3D" id="4.10.1080.10">
    <property type="entry name" value="TSP type-3 repeat"/>
    <property type="match status" value="1"/>
</dbReference>
<evidence type="ECO:0000256" key="8">
    <source>
        <dbReference type="ARBA" id="ARBA00023136"/>
    </source>
</evidence>
<dbReference type="CDD" id="cd07185">
    <property type="entry name" value="OmpA_C-like"/>
    <property type="match status" value="1"/>
</dbReference>
<dbReference type="Proteomes" id="UP001253545">
    <property type="component" value="Unassembled WGS sequence"/>
</dbReference>
<evidence type="ECO:0000256" key="7">
    <source>
        <dbReference type="ARBA" id="ARBA00023114"/>
    </source>
</evidence>
<organism evidence="13 14">
    <name type="scientific">Glaciecola petra</name>
    <dbReference type="NCBI Taxonomy" id="3075602"/>
    <lineage>
        <taxon>Bacteria</taxon>
        <taxon>Pseudomonadati</taxon>
        <taxon>Pseudomonadota</taxon>
        <taxon>Gammaproteobacteria</taxon>
        <taxon>Alteromonadales</taxon>
        <taxon>Alteromonadaceae</taxon>
        <taxon>Glaciecola</taxon>
    </lineage>
</organism>
<accession>A0ABU2ZUC1</accession>
<comment type="caution">
    <text evidence="13">The sequence shown here is derived from an EMBL/GenBank/DDBJ whole genome shotgun (WGS) entry which is preliminary data.</text>
</comment>
<feature type="chain" id="PRO_5045292015" evidence="11">
    <location>
        <begin position="22"/>
        <end position="429"/>
    </location>
</feature>
<keyword evidence="7" id="KW-0626">Porin</keyword>
<dbReference type="SUPFAM" id="SSF56925">
    <property type="entry name" value="OMPA-like"/>
    <property type="match status" value="1"/>
</dbReference>
<evidence type="ECO:0000256" key="4">
    <source>
        <dbReference type="ARBA" id="ARBA00022692"/>
    </source>
</evidence>
<evidence type="ECO:0000256" key="9">
    <source>
        <dbReference type="ARBA" id="ARBA00023237"/>
    </source>
</evidence>
<dbReference type="Gene3D" id="2.40.160.20">
    <property type="match status" value="1"/>
</dbReference>
<evidence type="ECO:0000256" key="6">
    <source>
        <dbReference type="ARBA" id="ARBA00023065"/>
    </source>
</evidence>
<protein>
    <submittedName>
        <fullName evidence="13">OmpA family protein</fullName>
    </submittedName>
</protein>
<keyword evidence="6" id="KW-0406">Ion transport</keyword>
<keyword evidence="2" id="KW-0813">Transport</keyword>
<dbReference type="Gene3D" id="3.30.1330.60">
    <property type="entry name" value="OmpA-like domain"/>
    <property type="match status" value="1"/>
</dbReference>
<evidence type="ECO:0000256" key="10">
    <source>
        <dbReference type="PROSITE-ProRule" id="PRU00473"/>
    </source>
</evidence>
<dbReference type="PROSITE" id="PS51123">
    <property type="entry name" value="OMPA_2"/>
    <property type="match status" value="1"/>
</dbReference>
<dbReference type="EMBL" id="JAVRHX010000005">
    <property type="protein sequence ID" value="MDT0596185.1"/>
    <property type="molecule type" value="Genomic_DNA"/>
</dbReference>
<dbReference type="SUPFAM" id="SSF103647">
    <property type="entry name" value="TSP type-3 repeat"/>
    <property type="match status" value="1"/>
</dbReference>
<dbReference type="PANTHER" id="PTHR30329:SF21">
    <property type="entry name" value="LIPOPROTEIN YIAD-RELATED"/>
    <property type="match status" value="1"/>
</dbReference>
<keyword evidence="4" id="KW-0812">Transmembrane</keyword>
<reference evidence="13 14" key="1">
    <citation type="submission" date="2023-09" db="EMBL/GenBank/DDBJ databases">
        <authorList>
            <person name="Rey-Velasco X."/>
        </authorList>
    </citation>
    <scope>NUCLEOTIDE SEQUENCE [LARGE SCALE GENOMIC DNA]</scope>
    <source>
        <strain evidence="13 14">P117</strain>
    </source>
</reference>
<dbReference type="PRINTS" id="PR01021">
    <property type="entry name" value="OMPADOMAIN"/>
</dbReference>
<evidence type="ECO:0000256" key="3">
    <source>
        <dbReference type="ARBA" id="ARBA00022452"/>
    </source>
</evidence>
<evidence type="ECO:0000313" key="13">
    <source>
        <dbReference type="EMBL" id="MDT0596185.1"/>
    </source>
</evidence>
<evidence type="ECO:0000256" key="2">
    <source>
        <dbReference type="ARBA" id="ARBA00022448"/>
    </source>
</evidence>
<dbReference type="InterPro" id="IPR006665">
    <property type="entry name" value="OmpA-like"/>
</dbReference>
<evidence type="ECO:0000259" key="12">
    <source>
        <dbReference type="PROSITE" id="PS51123"/>
    </source>
</evidence>
<gene>
    <name evidence="13" type="ORF">RM552_15125</name>
</gene>
<feature type="domain" description="OmpA-like" evidence="12">
    <location>
        <begin position="305"/>
        <end position="423"/>
    </location>
</feature>
<comment type="subcellular location">
    <subcellularLocation>
        <location evidence="1">Cell outer membrane</location>
        <topology evidence="1">Multi-pass membrane protein</topology>
    </subcellularLocation>
</comment>
<keyword evidence="8 10" id="KW-0472">Membrane</keyword>
<dbReference type="InterPro" id="IPR050330">
    <property type="entry name" value="Bact_OuterMem_StrucFunc"/>
</dbReference>
<sequence>MKKLTLLTAALLSASVFVTNAQEAPPYENWVGGFVQYYSADASKIEPIGGLDDGEGFGAELGFRFDPSWAVRFEIGRVLIDSDPDNRGALADDGTQLGADVMYFLENDAAYLFGGLREQSISESYRMASLGIGKHWEIDENFRLISEVATYYDFGQAHNEFSVKLGLAYIFGKNDQPAPRPDTDGDGVYDAVDRCPTTPAGTTVDATGCNVDLDGDGVLNAQDMCPTTPSGVEVDVNGCEIKDSDNDGVLDEDDSCPNTAAGVQVNAKGCAVDLDTDNDGVLDSKDSCLGTPMTDKVDASGCSIFEQKEVSVALDILFDNNSSVVNNPDSAQINEFVAFMQRYPNTSAVIEGHTSSLGQAEYNQFLSEKRAKSVRAVLIDTYGIDADRLTAVGYGETRLKDTSNTREAHRINRRIEVSVTATVETKATR</sequence>
<dbReference type="InterPro" id="IPR036737">
    <property type="entry name" value="OmpA-like_sf"/>
</dbReference>
<proteinExistence type="predicted"/>
<keyword evidence="9" id="KW-0998">Cell outer membrane</keyword>
<name>A0ABU2ZUC1_9ALTE</name>
<dbReference type="InterPro" id="IPR006664">
    <property type="entry name" value="OMP_bac"/>
</dbReference>
<dbReference type="RefSeq" id="WP_311369706.1">
    <property type="nucleotide sequence ID" value="NZ_JAVRHX010000005.1"/>
</dbReference>
<evidence type="ECO:0000313" key="14">
    <source>
        <dbReference type="Proteomes" id="UP001253545"/>
    </source>
</evidence>
<keyword evidence="14" id="KW-1185">Reference proteome</keyword>
<evidence type="ECO:0000256" key="5">
    <source>
        <dbReference type="ARBA" id="ARBA00022729"/>
    </source>
</evidence>
<dbReference type="SUPFAM" id="SSF103088">
    <property type="entry name" value="OmpA-like"/>
    <property type="match status" value="1"/>
</dbReference>
<dbReference type="PANTHER" id="PTHR30329">
    <property type="entry name" value="STATOR ELEMENT OF FLAGELLAR MOTOR COMPLEX"/>
    <property type="match status" value="1"/>
</dbReference>
<keyword evidence="3" id="KW-1134">Transmembrane beta strand</keyword>
<dbReference type="InterPro" id="IPR011250">
    <property type="entry name" value="OMP/PagP_B-barrel"/>
</dbReference>
<evidence type="ECO:0000256" key="11">
    <source>
        <dbReference type="SAM" id="SignalP"/>
    </source>
</evidence>
<dbReference type="Pfam" id="PF02412">
    <property type="entry name" value="TSP_3"/>
    <property type="match status" value="4"/>
</dbReference>
<dbReference type="InterPro" id="IPR003367">
    <property type="entry name" value="Thrombospondin_3-like_rpt"/>
</dbReference>
<keyword evidence="5 11" id="KW-0732">Signal</keyword>
<evidence type="ECO:0000256" key="1">
    <source>
        <dbReference type="ARBA" id="ARBA00004571"/>
    </source>
</evidence>